<keyword evidence="1" id="KW-1133">Transmembrane helix</keyword>
<organism evidence="2 3">
    <name type="scientific">Pseudomonas orientalis</name>
    <dbReference type="NCBI Taxonomy" id="76758"/>
    <lineage>
        <taxon>Bacteria</taxon>
        <taxon>Pseudomonadati</taxon>
        <taxon>Pseudomonadota</taxon>
        <taxon>Gammaproteobacteria</taxon>
        <taxon>Pseudomonadales</taxon>
        <taxon>Pseudomonadaceae</taxon>
        <taxon>Pseudomonas</taxon>
    </lineage>
</organism>
<dbReference type="Proteomes" id="UP000293369">
    <property type="component" value="Unassembled WGS sequence"/>
</dbReference>
<name>A0A4V2DYE1_9PSED</name>
<sequence>MEIIVQFGKVSKEFALTLLFSLFPILFGSLVSAMWSSVDIKAAIAGNFSSGEVFMYTSAFLAPYILTRLKEGLTNLTREFCFYLFGYAFFAGAFMFVSVRLETLLSKAMDIDKQLISWVGYSIVFATLFIWYYSIWPNHRKSIDPIKVQKKQALDLEAATNKLVGKGAGNE</sequence>
<keyword evidence="1" id="KW-0812">Transmembrane</keyword>
<accession>A0A4V2DYE1</accession>
<dbReference type="RefSeq" id="WP_130137888.1">
    <property type="nucleotide sequence ID" value="NZ_SGFE01000001.1"/>
</dbReference>
<keyword evidence="1" id="KW-0472">Membrane</keyword>
<protein>
    <submittedName>
        <fullName evidence="2">Uncharacterized protein</fullName>
    </submittedName>
</protein>
<gene>
    <name evidence="2" type="ORF">EUX57_00765</name>
</gene>
<dbReference type="EMBL" id="SGFE01000001">
    <property type="protein sequence ID" value="RZI33740.1"/>
    <property type="molecule type" value="Genomic_DNA"/>
</dbReference>
<evidence type="ECO:0000313" key="3">
    <source>
        <dbReference type="Proteomes" id="UP000293369"/>
    </source>
</evidence>
<feature type="transmembrane region" description="Helical" evidence="1">
    <location>
        <begin position="115"/>
        <end position="133"/>
    </location>
</feature>
<evidence type="ECO:0000313" key="2">
    <source>
        <dbReference type="EMBL" id="RZI33740.1"/>
    </source>
</evidence>
<dbReference type="AlphaFoldDB" id="A0A4V2DYE1"/>
<feature type="transmembrane region" description="Helical" evidence="1">
    <location>
        <begin position="81"/>
        <end position="99"/>
    </location>
</feature>
<evidence type="ECO:0000256" key="1">
    <source>
        <dbReference type="SAM" id="Phobius"/>
    </source>
</evidence>
<feature type="transmembrane region" description="Helical" evidence="1">
    <location>
        <begin position="53"/>
        <end position="69"/>
    </location>
</feature>
<feature type="transmembrane region" description="Helical" evidence="1">
    <location>
        <begin position="14"/>
        <end position="33"/>
    </location>
</feature>
<comment type="caution">
    <text evidence="2">The sequence shown here is derived from an EMBL/GenBank/DDBJ whole genome shotgun (WGS) entry which is preliminary data.</text>
</comment>
<proteinExistence type="predicted"/>
<reference evidence="2 3" key="1">
    <citation type="submission" date="2019-02" db="EMBL/GenBank/DDBJ databases">
        <title>Pseudomonas spp from wheat grain.</title>
        <authorList>
            <person name="Cho G.-S."/>
            <person name="Franz C.M.A.P."/>
        </authorList>
    </citation>
    <scope>NUCLEOTIDE SEQUENCE [LARGE SCALE GENOMIC DNA]</scope>
    <source>
        <strain evidence="2 3">133NRW</strain>
    </source>
</reference>